<keyword evidence="1" id="KW-0677">Repeat</keyword>
<feature type="domain" description="CBS" evidence="3">
    <location>
        <begin position="18"/>
        <end position="77"/>
    </location>
</feature>
<dbReference type="Gene3D" id="3.10.580.10">
    <property type="entry name" value="CBS-domain"/>
    <property type="match status" value="1"/>
</dbReference>
<dbReference type="Pfam" id="PF00571">
    <property type="entry name" value="CBS"/>
    <property type="match status" value="2"/>
</dbReference>
<evidence type="ECO:0000259" key="3">
    <source>
        <dbReference type="PROSITE" id="PS51371"/>
    </source>
</evidence>
<dbReference type="SMART" id="SM00116">
    <property type="entry name" value="CBS"/>
    <property type="match status" value="2"/>
</dbReference>
<evidence type="ECO:0000256" key="1">
    <source>
        <dbReference type="ARBA" id="ARBA00022737"/>
    </source>
</evidence>
<protein>
    <submittedName>
        <fullName evidence="4">CBS domain containing protein</fullName>
    </submittedName>
</protein>
<dbReference type="Proteomes" id="UP000070096">
    <property type="component" value="Unassembled WGS sequence"/>
</dbReference>
<evidence type="ECO:0000313" key="4">
    <source>
        <dbReference type="EMBL" id="KXT75013.1"/>
    </source>
</evidence>
<dbReference type="AlphaFoldDB" id="A0A139NGP8"/>
<accession>A0A139NGP8</accession>
<dbReference type="PANTHER" id="PTHR48108:SF26">
    <property type="entry name" value="CBS DOMAIN-CONTAINING PROTEIN DDB_G0289609"/>
    <property type="match status" value="1"/>
</dbReference>
<organism evidence="4 5">
    <name type="scientific">Streptococcus gordonii</name>
    <dbReference type="NCBI Taxonomy" id="1302"/>
    <lineage>
        <taxon>Bacteria</taxon>
        <taxon>Bacillati</taxon>
        <taxon>Bacillota</taxon>
        <taxon>Bacilli</taxon>
        <taxon>Lactobacillales</taxon>
        <taxon>Streptococcaceae</taxon>
        <taxon>Streptococcus</taxon>
    </lineage>
</organism>
<gene>
    <name evidence="4" type="ORF">SGODD07_00028</name>
</gene>
<sequence>MITQAFEDYLVKQEGAFLTPAANLAVLVDSHNVDHAILLLSQMTYSRIPVVTAEKKFVGTISLTDIMAYRMQHDLPEEEFMAMDIVHMTKTNGLTVGVDYTISEVLHKLIDESFLPVVDEDQHFHGIITRKSILKAVNALLHDFSSRYEMKAK</sequence>
<comment type="caution">
    <text evidence="4">The sequence shown here is derived from an EMBL/GenBank/DDBJ whole genome shotgun (WGS) entry which is preliminary data.</text>
</comment>
<evidence type="ECO:0000256" key="2">
    <source>
        <dbReference type="PROSITE-ProRule" id="PRU00703"/>
    </source>
</evidence>
<dbReference type="SUPFAM" id="SSF54631">
    <property type="entry name" value="CBS-domain pair"/>
    <property type="match status" value="1"/>
</dbReference>
<dbReference type="PROSITE" id="PS51371">
    <property type="entry name" value="CBS"/>
    <property type="match status" value="2"/>
</dbReference>
<dbReference type="InterPro" id="IPR048125">
    <property type="entry name" value="CBS_CbpB"/>
</dbReference>
<evidence type="ECO:0000313" key="5">
    <source>
        <dbReference type="Proteomes" id="UP000070096"/>
    </source>
</evidence>
<keyword evidence="2" id="KW-0129">CBS domain</keyword>
<reference evidence="4 5" key="1">
    <citation type="submission" date="2016-01" db="EMBL/GenBank/DDBJ databases">
        <title>Highly variable Streptococcus oralis are common among viridans streptococci isolated from primates.</title>
        <authorList>
            <person name="Denapaite D."/>
            <person name="Rieger M."/>
            <person name="Koendgen S."/>
            <person name="Brueckner R."/>
            <person name="Ochigava I."/>
            <person name="Kappeler P."/>
            <person name="Maetz-Rensing K."/>
            <person name="Leendertz F."/>
            <person name="Hakenbeck R."/>
        </authorList>
    </citation>
    <scope>NUCLEOTIDE SEQUENCE [LARGE SCALE GENOMIC DNA]</scope>
    <source>
        <strain evidence="4 5">DD07</strain>
    </source>
</reference>
<dbReference type="InterPro" id="IPR000644">
    <property type="entry name" value="CBS_dom"/>
</dbReference>
<dbReference type="InterPro" id="IPR051462">
    <property type="entry name" value="CBS_domain-containing"/>
</dbReference>
<feature type="domain" description="CBS" evidence="3">
    <location>
        <begin position="88"/>
        <end position="144"/>
    </location>
</feature>
<dbReference type="InterPro" id="IPR046342">
    <property type="entry name" value="CBS_dom_sf"/>
</dbReference>
<proteinExistence type="predicted"/>
<name>A0A139NGP8_STRGN</name>
<dbReference type="PANTHER" id="PTHR48108">
    <property type="entry name" value="CBS DOMAIN-CONTAINING PROTEIN CBSX2, CHLOROPLASTIC"/>
    <property type="match status" value="1"/>
</dbReference>
<dbReference type="EMBL" id="LQRC01000002">
    <property type="protein sequence ID" value="KXT75013.1"/>
    <property type="molecule type" value="Genomic_DNA"/>
</dbReference>
<dbReference type="PATRIC" id="fig|1302.21.peg.29"/>
<dbReference type="NCBIfam" id="NF041630">
    <property type="entry name" value="CBS_CbpB"/>
    <property type="match status" value="1"/>
</dbReference>